<feature type="compositionally biased region" description="Basic and acidic residues" evidence="8">
    <location>
        <begin position="250"/>
        <end position="259"/>
    </location>
</feature>
<feature type="compositionally biased region" description="Basic and acidic residues" evidence="8">
    <location>
        <begin position="635"/>
        <end position="651"/>
    </location>
</feature>
<dbReference type="Gene3D" id="3.30.70.600">
    <property type="entry name" value="Ribosomal protein S10 domain"/>
    <property type="match status" value="1"/>
</dbReference>
<evidence type="ECO:0000256" key="7">
    <source>
        <dbReference type="SAM" id="Coils"/>
    </source>
</evidence>
<accession>A0AAV9XI61</accession>
<dbReference type="Pfam" id="PF00338">
    <property type="entry name" value="Ribosomal_S10"/>
    <property type="match status" value="1"/>
</dbReference>
<proteinExistence type="inferred from homology"/>
<dbReference type="FunFam" id="3.30.70.600:FF:000003">
    <property type="entry name" value="30S ribosomal protein S10"/>
    <property type="match status" value="1"/>
</dbReference>
<evidence type="ECO:0000256" key="2">
    <source>
        <dbReference type="ARBA" id="ARBA00022980"/>
    </source>
</evidence>
<keyword evidence="3" id="KW-0687">Ribonucleoprotein</keyword>
<keyword evidence="2 10" id="KW-0689">Ribosomal protein</keyword>
<dbReference type="EMBL" id="JAVHJO010000003">
    <property type="protein sequence ID" value="KAK6541636.1"/>
    <property type="molecule type" value="Genomic_DNA"/>
</dbReference>
<reference evidence="10 11" key="1">
    <citation type="submission" date="2019-10" db="EMBL/GenBank/DDBJ databases">
        <authorList>
            <person name="Palmer J.M."/>
        </authorList>
    </citation>
    <scope>NUCLEOTIDE SEQUENCE [LARGE SCALE GENOMIC DNA]</scope>
    <source>
        <strain evidence="10 11">TWF694</strain>
    </source>
</reference>
<evidence type="ECO:0000259" key="9">
    <source>
        <dbReference type="SMART" id="SM01403"/>
    </source>
</evidence>
<feature type="domain" description="Small ribosomal subunit protein uS10" evidence="9">
    <location>
        <begin position="102"/>
        <end position="199"/>
    </location>
</feature>
<evidence type="ECO:0000313" key="11">
    <source>
        <dbReference type="Proteomes" id="UP001365542"/>
    </source>
</evidence>
<dbReference type="GO" id="GO:1990904">
    <property type="term" value="C:ribonucleoprotein complex"/>
    <property type="evidence" value="ECO:0007669"/>
    <property type="project" value="UniProtKB-KW"/>
</dbReference>
<feature type="region of interest" description="Disordered" evidence="8">
    <location>
        <begin position="243"/>
        <end position="268"/>
    </location>
</feature>
<feature type="compositionally biased region" description="Low complexity" evidence="8">
    <location>
        <begin position="1"/>
        <end position="11"/>
    </location>
</feature>
<dbReference type="SMART" id="SM01403">
    <property type="entry name" value="Ribosomal_S10"/>
    <property type="match status" value="1"/>
</dbReference>
<evidence type="ECO:0000256" key="5">
    <source>
        <dbReference type="ARBA" id="ARBA00042916"/>
    </source>
</evidence>
<name>A0AAV9XI61_9PEZI</name>
<evidence type="ECO:0000256" key="6">
    <source>
        <dbReference type="ARBA" id="ARBA00078476"/>
    </source>
</evidence>
<keyword evidence="7" id="KW-0175">Coiled coil</keyword>
<evidence type="ECO:0000313" key="10">
    <source>
        <dbReference type="EMBL" id="KAK6541636.1"/>
    </source>
</evidence>
<dbReference type="HAMAP" id="MF_00508">
    <property type="entry name" value="Ribosomal_uS10"/>
    <property type="match status" value="1"/>
</dbReference>
<feature type="region of interest" description="Disordered" evidence="8">
    <location>
        <begin position="542"/>
        <end position="709"/>
    </location>
</feature>
<comment type="caution">
    <text evidence="10">The sequence shown here is derived from an EMBL/GenBank/DDBJ whole genome shotgun (WGS) entry which is preliminary data.</text>
</comment>
<dbReference type="InterPro" id="IPR027486">
    <property type="entry name" value="Ribosomal_uS10_dom"/>
</dbReference>
<dbReference type="SUPFAM" id="SSF54999">
    <property type="entry name" value="Ribosomal protein S10"/>
    <property type="match status" value="1"/>
</dbReference>
<feature type="compositionally biased region" description="Basic and acidic residues" evidence="8">
    <location>
        <begin position="542"/>
        <end position="560"/>
    </location>
</feature>
<feature type="compositionally biased region" description="Basic and acidic residues" evidence="8">
    <location>
        <begin position="579"/>
        <end position="607"/>
    </location>
</feature>
<dbReference type="AlphaFoldDB" id="A0AAV9XI61"/>
<dbReference type="GO" id="GO:0005840">
    <property type="term" value="C:ribosome"/>
    <property type="evidence" value="ECO:0007669"/>
    <property type="project" value="UniProtKB-KW"/>
</dbReference>
<organism evidence="10 11">
    <name type="scientific">Orbilia ellipsospora</name>
    <dbReference type="NCBI Taxonomy" id="2528407"/>
    <lineage>
        <taxon>Eukaryota</taxon>
        <taxon>Fungi</taxon>
        <taxon>Dikarya</taxon>
        <taxon>Ascomycota</taxon>
        <taxon>Pezizomycotina</taxon>
        <taxon>Orbiliomycetes</taxon>
        <taxon>Orbiliales</taxon>
        <taxon>Orbiliaceae</taxon>
        <taxon>Orbilia</taxon>
    </lineage>
</organism>
<evidence type="ECO:0000256" key="4">
    <source>
        <dbReference type="ARBA" id="ARBA00035261"/>
    </source>
</evidence>
<feature type="compositionally biased region" description="Basic and acidic residues" evidence="8">
    <location>
        <begin position="687"/>
        <end position="709"/>
    </location>
</feature>
<protein>
    <recommendedName>
        <fullName evidence="4">Small ribosomal subunit protein uS10m</fullName>
    </recommendedName>
    <alternativeName>
        <fullName evidence="5">37S ribosomal protein S10, mitochondrial</fullName>
    </alternativeName>
    <alternativeName>
        <fullName evidence="6">Mitochondrial ribosomal small subunit protein 10</fullName>
    </alternativeName>
</protein>
<sequence length="709" mass="79536">MLRRATASAVRASRHRQFKPTAHPVFLQSRTETTNATPSESKSPSKSPSTLTSVSINQKPARAYDKSFPDEKLPPAPVPLAVRAAYHAPLKVPATHNVPSCDLQIRSFTLKNVEFFADFAVRAAYYLQLPAFGPIPLPRRTERWTVPKSNFVHKKSQQNFERVTYKRLVQIKDGHPDVVQVWLAFLRKHEYHGIGMKANVYAFEKMGAGSNMSKRMAEIKMAAYEGTADHNQQLSAMRRAFNQSHNNVPDPRKGKKIESKGPSPPLSKEDIMAQTEKAFRKVFIDSHTLAKAIKLCKTKQKQDKNIRMKPIKQKLHNLNVTLDASWGVLNRITAEIKPDVEQIEALKALNKDEIPTRLSKEQIDPTRPWSAQVKFDAMLKQAKRNLDVVRQNARLIVTYLERSYGKNWRYTSGVPKDGHEKVLGFVKRLEAMEKAVKSAAYDVSLEPWTMEERKTLLQNEAARKKESRRIVLAEERATREAAMEARMAEKARVAEEARIAEARAAEAKAAEETKAAEARATETRIVEEDRIAEQVKKAEEARAADARAAEERRVAAEAKAAEVQAQETSPATEETAETSEAHSSFRETEERHTLPDKEAAEAQEKPLKSGPLFGADTAPPPEPTLSEDAVAADKANVDLKEPEPLDFRPAKEIQITTENEPPIPRPTESEADVAADSELVPPPTQEAAKDDFRNAKEIQIDEAMKKKDE</sequence>
<feature type="coiled-coil region" evidence="7">
    <location>
        <begin position="490"/>
        <end position="519"/>
    </location>
</feature>
<dbReference type="GO" id="GO:0003735">
    <property type="term" value="F:structural constituent of ribosome"/>
    <property type="evidence" value="ECO:0007669"/>
    <property type="project" value="InterPro"/>
</dbReference>
<feature type="region of interest" description="Disordered" evidence="8">
    <location>
        <begin position="1"/>
        <end position="56"/>
    </location>
</feature>
<dbReference type="PANTHER" id="PTHR11700">
    <property type="entry name" value="30S RIBOSOMAL PROTEIN S10 FAMILY MEMBER"/>
    <property type="match status" value="1"/>
</dbReference>
<comment type="similarity">
    <text evidence="1">Belongs to the universal ribosomal protein uS10 family.</text>
</comment>
<dbReference type="InterPro" id="IPR001848">
    <property type="entry name" value="Ribosomal_uS10"/>
</dbReference>
<evidence type="ECO:0000256" key="1">
    <source>
        <dbReference type="ARBA" id="ARBA00007102"/>
    </source>
</evidence>
<feature type="compositionally biased region" description="Low complexity" evidence="8">
    <location>
        <begin position="37"/>
        <end position="55"/>
    </location>
</feature>
<evidence type="ECO:0000256" key="8">
    <source>
        <dbReference type="SAM" id="MobiDB-lite"/>
    </source>
</evidence>
<gene>
    <name evidence="10" type="primary">RSM10</name>
    <name evidence="10" type="ORF">TWF694_007435</name>
</gene>
<evidence type="ECO:0000256" key="3">
    <source>
        <dbReference type="ARBA" id="ARBA00023274"/>
    </source>
</evidence>
<dbReference type="Proteomes" id="UP001365542">
    <property type="component" value="Unassembled WGS sequence"/>
</dbReference>
<feature type="compositionally biased region" description="Low complexity" evidence="8">
    <location>
        <begin position="561"/>
        <end position="573"/>
    </location>
</feature>
<dbReference type="InterPro" id="IPR036838">
    <property type="entry name" value="Ribosomal_uS10_dom_sf"/>
</dbReference>
<dbReference type="GO" id="GO:0006412">
    <property type="term" value="P:translation"/>
    <property type="evidence" value="ECO:0007669"/>
    <property type="project" value="InterPro"/>
</dbReference>
<keyword evidence="11" id="KW-1185">Reference proteome</keyword>